<dbReference type="eggNOG" id="COG2165">
    <property type="taxonomic scope" value="Bacteria"/>
</dbReference>
<evidence type="ECO:0000313" key="3">
    <source>
        <dbReference type="Proteomes" id="UP000009286"/>
    </source>
</evidence>
<dbReference type="STRING" id="856793.MICA_902"/>
<keyword evidence="3" id="KW-1185">Reference proteome</keyword>
<keyword evidence="1" id="KW-0812">Transmembrane</keyword>
<dbReference type="Proteomes" id="UP000009286">
    <property type="component" value="Chromosome"/>
</dbReference>
<dbReference type="InterPro" id="IPR045584">
    <property type="entry name" value="Pilin-like"/>
</dbReference>
<sequence>MIYTSRRPTQSAQSGFTLIEMAISMMILGFLLSGILHVYTSYKNDKAVREEFQTRERITSALAFYAEQNNRLPCPADPTLTPDNNDFGKEMTTGCPAASGVVQGMVPVHALNLPYHLAADFFDRKMTYAVTASLTQTDGFTDATAVRIVNKNGEERTVPFVLVNHGPDGKGARSLLSSAIGTPCTGGAADIENCDGDAIFTDLDYATMNDVNNANHFDDRLVYSLYPRETSVWVAAPTASGLEIANKNNANVGIGEAQPKAKLHVNGTVAVDSLDDAVQVKASGQVFAGKTSATAGGEIKSEDRVEAGTEMEGQKIRASVFFYE</sequence>
<dbReference type="EMBL" id="CP002382">
    <property type="protein sequence ID" value="AEP09235.1"/>
    <property type="molecule type" value="Genomic_DNA"/>
</dbReference>
<dbReference type="NCBIfam" id="TIGR02532">
    <property type="entry name" value="IV_pilin_GFxxxE"/>
    <property type="match status" value="1"/>
</dbReference>
<proteinExistence type="predicted"/>
<dbReference type="InterPro" id="IPR012902">
    <property type="entry name" value="N_methyl_site"/>
</dbReference>
<name>G2KSF1_MICAA</name>
<gene>
    <name evidence="2" type="ordered locus">MICA_902</name>
</gene>
<accession>G2KSF1</accession>
<dbReference type="RefSeq" id="WP_014102458.1">
    <property type="nucleotide sequence ID" value="NC_016026.1"/>
</dbReference>
<dbReference type="Gene3D" id="3.30.700.10">
    <property type="entry name" value="Glycoprotein, Type 4 Pilin"/>
    <property type="match status" value="1"/>
</dbReference>
<feature type="transmembrane region" description="Helical" evidence="1">
    <location>
        <begin position="21"/>
        <end position="39"/>
    </location>
</feature>
<evidence type="ECO:0000313" key="2">
    <source>
        <dbReference type="EMBL" id="AEP09235.1"/>
    </source>
</evidence>
<dbReference type="Pfam" id="PF07963">
    <property type="entry name" value="N_methyl"/>
    <property type="match status" value="1"/>
</dbReference>
<evidence type="ECO:0000256" key="1">
    <source>
        <dbReference type="SAM" id="Phobius"/>
    </source>
</evidence>
<organism evidence="2 3">
    <name type="scientific">Micavibrio aeruginosavorus (strain ARL-13)</name>
    <dbReference type="NCBI Taxonomy" id="856793"/>
    <lineage>
        <taxon>Bacteria</taxon>
        <taxon>Pseudomonadati</taxon>
        <taxon>Bdellovibrionota</taxon>
        <taxon>Bdellovibrionia</taxon>
        <taxon>Bdellovibrionales</taxon>
        <taxon>Pseudobdellovibrionaceae</taxon>
        <taxon>Micavibrio</taxon>
    </lineage>
</organism>
<reference evidence="2 3" key="1">
    <citation type="journal article" date="2011" name="BMC Genomics">
        <title>Genomic insights into an obligate epibiotic bacterial predator: Micavibrio aeruginosavorus ARL-13.</title>
        <authorList>
            <person name="Wang Z."/>
            <person name="Kadouri D."/>
            <person name="Wu M."/>
        </authorList>
    </citation>
    <scope>NUCLEOTIDE SEQUENCE [LARGE SCALE GENOMIC DNA]</scope>
    <source>
        <strain evidence="2 3">ARL-13</strain>
    </source>
</reference>
<dbReference type="PROSITE" id="PS00409">
    <property type="entry name" value="PROKAR_NTER_METHYL"/>
    <property type="match status" value="1"/>
</dbReference>
<dbReference type="SUPFAM" id="SSF54523">
    <property type="entry name" value="Pili subunits"/>
    <property type="match status" value="1"/>
</dbReference>
<dbReference type="KEGG" id="mai:MICA_902"/>
<keyword evidence="1" id="KW-0472">Membrane</keyword>
<protein>
    <submittedName>
        <fullName evidence="2">Prepilin-type N-terminal cleavage/methylation domain protein</fullName>
    </submittedName>
</protein>
<dbReference type="HOGENOM" id="CLU_803664_0_0_5"/>
<dbReference type="AlphaFoldDB" id="G2KSF1"/>
<keyword evidence="1" id="KW-1133">Transmembrane helix</keyword>